<accession>A0ABW2GN80</accession>
<evidence type="ECO:0000313" key="1">
    <source>
        <dbReference type="EMBL" id="MFC7221456.1"/>
    </source>
</evidence>
<sequence length="168" mass="18785">MITVENLFTSHEYHRTPGFADWDPLKDREALEDAQLLDARMCPTASRAALLFDMRLATNCPAGNSGLLIVHGMQSFRWVGAPPPHELMAFSATSIQLVAGNGEFRLNMEFFLYGELAIDGERSDFYLLESHNVSGGPPNYLDRHLDQVRGELPWWDSECTVLHSSTSG</sequence>
<protein>
    <submittedName>
        <fullName evidence="1">Uncharacterized protein</fullName>
    </submittedName>
</protein>
<proteinExistence type="predicted"/>
<dbReference type="Proteomes" id="UP001596413">
    <property type="component" value="Unassembled WGS sequence"/>
</dbReference>
<evidence type="ECO:0000313" key="2">
    <source>
        <dbReference type="Proteomes" id="UP001596413"/>
    </source>
</evidence>
<name>A0ABW2GN80_9ACTN</name>
<reference evidence="2" key="1">
    <citation type="journal article" date="2019" name="Int. J. Syst. Evol. Microbiol.">
        <title>The Global Catalogue of Microorganisms (GCM) 10K type strain sequencing project: providing services to taxonomists for standard genome sequencing and annotation.</title>
        <authorList>
            <consortium name="The Broad Institute Genomics Platform"/>
            <consortium name="The Broad Institute Genome Sequencing Center for Infectious Disease"/>
            <person name="Wu L."/>
            <person name="Ma J."/>
        </authorList>
    </citation>
    <scope>NUCLEOTIDE SEQUENCE [LARGE SCALE GENOMIC DNA]</scope>
    <source>
        <strain evidence="2">CGMCC 1.13681</strain>
    </source>
</reference>
<dbReference type="RefSeq" id="WP_386418817.1">
    <property type="nucleotide sequence ID" value="NZ_JBHSZO010000069.1"/>
</dbReference>
<dbReference type="EMBL" id="JBHSZO010000069">
    <property type="protein sequence ID" value="MFC7221456.1"/>
    <property type="molecule type" value="Genomic_DNA"/>
</dbReference>
<comment type="caution">
    <text evidence="1">The sequence shown here is derived from an EMBL/GenBank/DDBJ whole genome shotgun (WGS) entry which is preliminary data.</text>
</comment>
<keyword evidence="2" id="KW-1185">Reference proteome</keyword>
<organism evidence="1 2">
    <name type="scientific">Streptomyces polyrhachis</name>
    <dbReference type="NCBI Taxonomy" id="1282885"/>
    <lineage>
        <taxon>Bacteria</taxon>
        <taxon>Bacillati</taxon>
        <taxon>Actinomycetota</taxon>
        <taxon>Actinomycetes</taxon>
        <taxon>Kitasatosporales</taxon>
        <taxon>Streptomycetaceae</taxon>
        <taxon>Streptomyces</taxon>
    </lineage>
</organism>
<gene>
    <name evidence="1" type="ORF">ACFQLX_25295</name>
</gene>